<dbReference type="GO" id="GO:0009029">
    <property type="term" value="F:lipid-A 4'-kinase activity"/>
    <property type="evidence" value="ECO:0007669"/>
    <property type="project" value="InterPro"/>
</dbReference>
<protein>
    <submittedName>
        <fullName evidence="1">Tetraacyldisaccharide 4'-kinase</fullName>
    </submittedName>
</protein>
<dbReference type="AlphaFoldDB" id="A0A7C5R7Z2"/>
<dbReference type="Pfam" id="PF02606">
    <property type="entry name" value="LpxK"/>
    <property type="match status" value="1"/>
</dbReference>
<evidence type="ECO:0000313" key="1">
    <source>
        <dbReference type="EMBL" id="HHL43025.1"/>
    </source>
</evidence>
<name>A0A7C5R7Z2_9PROT</name>
<dbReference type="InterPro" id="IPR003758">
    <property type="entry name" value="LpxK"/>
</dbReference>
<dbReference type="GO" id="GO:0016020">
    <property type="term" value="C:membrane"/>
    <property type="evidence" value="ECO:0007669"/>
    <property type="project" value="GOC"/>
</dbReference>
<comment type="caution">
    <text evidence="1">The sequence shown here is derived from an EMBL/GenBank/DDBJ whole genome shotgun (WGS) entry which is preliminary data.</text>
</comment>
<dbReference type="GO" id="GO:0005524">
    <property type="term" value="F:ATP binding"/>
    <property type="evidence" value="ECO:0007669"/>
    <property type="project" value="InterPro"/>
</dbReference>
<sequence>HYKYTIEDMKSLADMAKEYDARLITTEKDFMRVPKSFHKMVIDWPVEIVFEDELTLRQILHPIVHKLGG</sequence>
<dbReference type="UniPathway" id="UPA00359">
    <property type="reaction ID" value="UER00482"/>
</dbReference>
<proteinExistence type="predicted"/>
<reference evidence="1" key="1">
    <citation type="journal article" date="2020" name="mSystems">
        <title>Genome- and Community-Level Interaction Insights into Carbon Utilization and Element Cycling Functions of Hydrothermarchaeota in Hydrothermal Sediment.</title>
        <authorList>
            <person name="Zhou Z."/>
            <person name="Liu Y."/>
            <person name="Xu W."/>
            <person name="Pan J."/>
            <person name="Luo Z.H."/>
            <person name="Li M."/>
        </authorList>
    </citation>
    <scope>NUCLEOTIDE SEQUENCE [LARGE SCALE GENOMIC DNA]</scope>
    <source>
        <strain evidence="1">HyVt-485</strain>
    </source>
</reference>
<dbReference type="EMBL" id="DRMJ01000272">
    <property type="protein sequence ID" value="HHL43025.1"/>
    <property type="molecule type" value="Genomic_DNA"/>
</dbReference>
<accession>A0A7C5R7Z2</accession>
<dbReference type="Proteomes" id="UP000885830">
    <property type="component" value="Unassembled WGS sequence"/>
</dbReference>
<dbReference type="GO" id="GO:0009245">
    <property type="term" value="P:lipid A biosynthetic process"/>
    <property type="evidence" value="ECO:0007669"/>
    <property type="project" value="InterPro"/>
</dbReference>
<gene>
    <name evidence="1" type="ORF">ENJ42_05360</name>
</gene>
<organism evidence="1">
    <name type="scientific">Hellea balneolensis</name>
    <dbReference type="NCBI Taxonomy" id="287478"/>
    <lineage>
        <taxon>Bacteria</taxon>
        <taxon>Pseudomonadati</taxon>
        <taxon>Pseudomonadota</taxon>
        <taxon>Alphaproteobacteria</taxon>
        <taxon>Maricaulales</taxon>
        <taxon>Robiginitomaculaceae</taxon>
        <taxon>Hellea</taxon>
    </lineage>
</organism>
<feature type="non-terminal residue" evidence="1">
    <location>
        <position position="1"/>
    </location>
</feature>